<keyword evidence="2" id="KW-1185">Reference proteome</keyword>
<dbReference type="AlphaFoldDB" id="A0A9D4UQC6"/>
<comment type="caution">
    <text evidence="1">The sequence shown here is derived from an EMBL/GenBank/DDBJ whole genome shotgun (WGS) entry which is preliminary data.</text>
</comment>
<protein>
    <submittedName>
        <fullName evidence="1">Uncharacterized protein</fullName>
    </submittedName>
</protein>
<organism evidence="1 2">
    <name type="scientific">Adiantum capillus-veneris</name>
    <name type="common">Maidenhair fern</name>
    <dbReference type="NCBI Taxonomy" id="13818"/>
    <lineage>
        <taxon>Eukaryota</taxon>
        <taxon>Viridiplantae</taxon>
        <taxon>Streptophyta</taxon>
        <taxon>Embryophyta</taxon>
        <taxon>Tracheophyta</taxon>
        <taxon>Polypodiopsida</taxon>
        <taxon>Polypodiidae</taxon>
        <taxon>Polypodiales</taxon>
        <taxon>Pteridineae</taxon>
        <taxon>Pteridaceae</taxon>
        <taxon>Vittarioideae</taxon>
        <taxon>Adiantum</taxon>
    </lineage>
</organism>
<dbReference type="EMBL" id="JABFUD020000012">
    <property type="protein sequence ID" value="KAI5072154.1"/>
    <property type="molecule type" value="Genomic_DNA"/>
</dbReference>
<dbReference type="Proteomes" id="UP000886520">
    <property type="component" value="Chromosome 12"/>
</dbReference>
<name>A0A9D4UQC6_ADICA</name>
<gene>
    <name evidence="1" type="ORF">GOP47_0012260</name>
</gene>
<evidence type="ECO:0000313" key="1">
    <source>
        <dbReference type="EMBL" id="KAI5072154.1"/>
    </source>
</evidence>
<evidence type="ECO:0000313" key="2">
    <source>
        <dbReference type="Proteomes" id="UP000886520"/>
    </source>
</evidence>
<proteinExistence type="predicted"/>
<accession>A0A9D4UQC6</accession>
<sequence length="137" mass="15800">MELPMRSECTLREEAKLLMTYRSVFTRDGMLDDLNKTLPTRIVRVTKRSRLSDDSKSELRHGRALCLQLLPSRDFSSSRRLPQSISPSPARQCLFFSIFIFFTVKRTDGDVVLIYVFDSVHADRKVTVVCFYLKGSS</sequence>
<reference evidence="1" key="1">
    <citation type="submission" date="2021-01" db="EMBL/GenBank/DDBJ databases">
        <title>Adiantum capillus-veneris genome.</title>
        <authorList>
            <person name="Fang Y."/>
            <person name="Liao Q."/>
        </authorList>
    </citation>
    <scope>NUCLEOTIDE SEQUENCE</scope>
    <source>
        <strain evidence="1">H3</strain>
        <tissue evidence="1">Leaf</tissue>
    </source>
</reference>